<accession>B0N126</accession>
<keyword evidence="1" id="KW-1133">Transmembrane helix</keyword>
<dbReference type="EMBL" id="ABFX02000003">
    <property type="protein sequence ID" value="EDS19436.1"/>
    <property type="molecule type" value="Genomic_DNA"/>
</dbReference>
<reference evidence="2" key="2">
    <citation type="submission" date="2014-06" db="EMBL/GenBank/DDBJ databases">
        <title>Draft genome sequence of Clostridium ramosum(DSM 1402).</title>
        <authorList>
            <person name="Sudarsanam P."/>
            <person name="Ley R."/>
            <person name="Guruge J."/>
            <person name="Turnbaugh P.J."/>
            <person name="Mahowald M."/>
            <person name="Liep D."/>
            <person name="Gordon J."/>
        </authorList>
    </citation>
    <scope>NUCLEOTIDE SEQUENCE</scope>
    <source>
        <strain evidence="2">DSM 1402</strain>
    </source>
</reference>
<gene>
    <name evidence="2" type="ORF">CLORAM_00311</name>
</gene>
<protein>
    <submittedName>
        <fullName evidence="2">Uncharacterized protein</fullName>
    </submittedName>
</protein>
<evidence type="ECO:0000256" key="1">
    <source>
        <dbReference type="SAM" id="Phobius"/>
    </source>
</evidence>
<keyword evidence="3" id="KW-1185">Reference proteome</keyword>
<feature type="transmembrane region" description="Helical" evidence="1">
    <location>
        <begin position="38"/>
        <end position="56"/>
    </location>
</feature>
<proteinExistence type="predicted"/>
<organism evidence="2 3">
    <name type="scientific">Thomasclavelia ramosa DSM 1402</name>
    <dbReference type="NCBI Taxonomy" id="445974"/>
    <lineage>
        <taxon>Bacteria</taxon>
        <taxon>Bacillati</taxon>
        <taxon>Bacillota</taxon>
        <taxon>Erysipelotrichia</taxon>
        <taxon>Erysipelotrichales</taxon>
        <taxon>Coprobacillaceae</taxon>
        <taxon>Thomasclavelia</taxon>
    </lineage>
</organism>
<evidence type="ECO:0000313" key="3">
    <source>
        <dbReference type="Proteomes" id="UP000005798"/>
    </source>
</evidence>
<comment type="caution">
    <text evidence="2">The sequence shown here is derived from an EMBL/GenBank/DDBJ whole genome shotgun (WGS) entry which is preliminary data.</text>
</comment>
<keyword evidence="1" id="KW-0472">Membrane</keyword>
<evidence type="ECO:0000313" key="2">
    <source>
        <dbReference type="EMBL" id="EDS19436.1"/>
    </source>
</evidence>
<dbReference type="Proteomes" id="UP000005798">
    <property type="component" value="Unassembled WGS sequence"/>
</dbReference>
<feature type="transmembrane region" description="Helical" evidence="1">
    <location>
        <begin position="62"/>
        <end position="79"/>
    </location>
</feature>
<dbReference type="eggNOG" id="ENOG5033F8H">
    <property type="taxonomic scope" value="Bacteria"/>
</dbReference>
<dbReference type="HOGENOM" id="CLU_2408211_0_0_9"/>
<dbReference type="AlphaFoldDB" id="B0N126"/>
<keyword evidence="1" id="KW-0812">Transmembrane</keyword>
<feature type="transmembrane region" description="Helical" evidence="1">
    <location>
        <begin position="13"/>
        <end position="31"/>
    </location>
</feature>
<name>B0N126_9FIRM</name>
<sequence>MIRKDEGGLFMEVALVIGMFVCTALALNFLVNGRRKLSGTFEIINLCLIVATAYQFKLVSSIIWVLVILAILLIAGLIFNKKRKDKKVANEIIEARIVDKGE</sequence>
<reference evidence="2" key="1">
    <citation type="submission" date="2007-11" db="EMBL/GenBank/DDBJ databases">
        <authorList>
            <person name="Fulton L."/>
            <person name="Clifton S."/>
            <person name="Fulton B."/>
            <person name="Xu J."/>
            <person name="Minx P."/>
            <person name="Pepin K.H."/>
            <person name="Johnson M."/>
            <person name="Thiruvilangam P."/>
            <person name="Bhonagiri V."/>
            <person name="Nash W.E."/>
            <person name="Mardis E.R."/>
            <person name="Wilson R.K."/>
        </authorList>
    </citation>
    <scope>NUCLEOTIDE SEQUENCE [LARGE SCALE GENOMIC DNA]</scope>
    <source>
        <strain evidence="2">DSM 1402</strain>
    </source>
</reference>